<keyword evidence="5" id="KW-0256">Endoplasmic reticulum</keyword>
<feature type="compositionally biased region" description="Low complexity" evidence="10">
    <location>
        <begin position="105"/>
        <end position="132"/>
    </location>
</feature>
<name>A0A0F7SGU6_PHARH</name>
<dbReference type="CDD" id="cd15860">
    <property type="entry name" value="SNARE_USE1"/>
    <property type="match status" value="1"/>
</dbReference>
<keyword evidence="4 11" id="KW-0812">Transmembrane</keyword>
<dbReference type="InterPro" id="IPR019150">
    <property type="entry name" value="Vesicle_transport_protein_Use1"/>
</dbReference>
<comment type="subcellular location">
    <subcellularLocation>
        <location evidence="1">Endoplasmic reticulum membrane</location>
        <topology evidence="1">Single-pass type IV membrane protein</topology>
    </subcellularLocation>
</comment>
<comment type="similarity">
    <text evidence="2">Belongs to the USE1 family.</text>
</comment>
<keyword evidence="8 11" id="KW-1133">Transmembrane helix</keyword>
<dbReference type="GO" id="GO:0031201">
    <property type="term" value="C:SNARE complex"/>
    <property type="evidence" value="ECO:0007669"/>
    <property type="project" value="TreeGrafter"/>
</dbReference>
<evidence type="ECO:0000256" key="5">
    <source>
        <dbReference type="ARBA" id="ARBA00022824"/>
    </source>
</evidence>
<keyword evidence="6" id="KW-0931">ER-Golgi transport</keyword>
<feature type="region of interest" description="Disordered" evidence="10">
    <location>
        <begin position="216"/>
        <end position="239"/>
    </location>
</feature>
<feature type="transmembrane region" description="Helical" evidence="11">
    <location>
        <begin position="309"/>
        <end position="329"/>
    </location>
</feature>
<dbReference type="PANTHER" id="PTHR13050:SF7">
    <property type="entry name" value="VESICLE TRANSPORT PROTEIN USE1"/>
    <property type="match status" value="1"/>
</dbReference>
<evidence type="ECO:0000256" key="11">
    <source>
        <dbReference type="SAM" id="Phobius"/>
    </source>
</evidence>
<evidence type="ECO:0000313" key="12">
    <source>
        <dbReference type="EMBL" id="CDZ98166.1"/>
    </source>
</evidence>
<keyword evidence="3" id="KW-0813">Transport</keyword>
<evidence type="ECO:0000256" key="2">
    <source>
        <dbReference type="ARBA" id="ARBA00007891"/>
    </source>
</evidence>
<keyword evidence="9 11" id="KW-0472">Membrane</keyword>
<feature type="compositionally biased region" description="Pro residues" evidence="10">
    <location>
        <begin position="93"/>
        <end position="104"/>
    </location>
</feature>
<dbReference type="EMBL" id="LN483326">
    <property type="protein sequence ID" value="CDZ98166.1"/>
    <property type="molecule type" value="Genomic_DNA"/>
</dbReference>
<dbReference type="GO" id="GO:0005484">
    <property type="term" value="F:SNAP receptor activity"/>
    <property type="evidence" value="ECO:0007669"/>
    <property type="project" value="TreeGrafter"/>
</dbReference>
<keyword evidence="7" id="KW-0653">Protein transport</keyword>
<evidence type="ECO:0000256" key="8">
    <source>
        <dbReference type="ARBA" id="ARBA00022989"/>
    </source>
</evidence>
<dbReference type="AlphaFoldDB" id="A0A0F7SGU6"/>
<protein>
    <submittedName>
        <fullName evidence="12">Vesicle transport protein, Use1</fullName>
    </submittedName>
</protein>
<feature type="compositionally biased region" description="Low complexity" evidence="10">
    <location>
        <begin position="230"/>
        <end position="239"/>
    </location>
</feature>
<evidence type="ECO:0000256" key="4">
    <source>
        <dbReference type="ARBA" id="ARBA00022692"/>
    </source>
</evidence>
<dbReference type="GO" id="GO:0005789">
    <property type="term" value="C:endoplasmic reticulum membrane"/>
    <property type="evidence" value="ECO:0007669"/>
    <property type="project" value="UniProtKB-SubCell"/>
</dbReference>
<evidence type="ECO:0000256" key="7">
    <source>
        <dbReference type="ARBA" id="ARBA00022927"/>
    </source>
</evidence>
<proteinExistence type="inferred from homology"/>
<evidence type="ECO:0000256" key="9">
    <source>
        <dbReference type="ARBA" id="ARBA00023136"/>
    </source>
</evidence>
<evidence type="ECO:0000256" key="6">
    <source>
        <dbReference type="ARBA" id="ARBA00022892"/>
    </source>
</evidence>
<reference evidence="12" key="1">
    <citation type="submission" date="2014-08" db="EMBL/GenBank/DDBJ databases">
        <authorList>
            <person name="Sharma Rahul"/>
            <person name="Thines Marco"/>
        </authorList>
    </citation>
    <scope>NUCLEOTIDE SEQUENCE</scope>
</reference>
<dbReference type="GO" id="GO:0015031">
    <property type="term" value="P:protein transport"/>
    <property type="evidence" value="ECO:0007669"/>
    <property type="project" value="UniProtKB-KW"/>
</dbReference>
<feature type="compositionally biased region" description="Polar residues" evidence="10">
    <location>
        <begin position="133"/>
        <end position="149"/>
    </location>
</feature>
<dbReference type="GO" id="GO:0006890">
    <property type="term" value="P:retrograde vesicle-mediated transport, Golgi to endoplasmic reticulum"/>
    <property type="evidence" value="ECO:0007669"/>
    <property type="project" value="TreeGrafter"/>
</dbReference>
<evidence type="ECO:0000256" key="3">
    <source>
        <dbReference type="ARBA" id="ARBA00022448"/>
    </source>
</evidence>
<feature type="region of interest" description="Disordered" evidence="10">
    <location>
        <begin position="93"/>
        <end position="193"/>
    </location>
</feature>
<organism evidence="12">
    <name type="scientific">Phaffia rhodozyma</name>
    <name type="common">Yeast</name>
    <name type="synonym">Xanthophyllomyces dendrorhous</name>
    <dbReference type="NCBI Taxonomy" id="264483"/>
    <lineage>
        <taxon>Eukaryota</taxon>
        <taxon>Fungi</taxon>
        <taxon>Dikarya</taxon>
        <taxon>Basidiomycota</taxon>
        <taxon>Agaricomycotina</taxon>
        <taxon>Tremellomycetes</taxon>
        <taxon>Cystofilobasidiales</taxon>
        <taxon>Mrakiaceae</taxon>
        <taxon>Phaffia</taxon>
    </lineage>
</organism>
<sequence length="332" mass="35736">MSSASSSHDRVNLFRLLNRLETFSSSRSLEGKSYWDIRKLNEDAKYARDLLDRVIRSEGDGTDSSIYDSFETKLNKISMSLILAQSTTPPISPIPTYSLPPPPSSSSSAAARASSASTSSTSASFRTASLLSNATRKNSLSNPTSMLSQPNAVMPSSPPVASPEIIEKEQQESHLFPSHSSSGLPSGTELNPDQEVKNMRDELLGGSWDRLGYGSEKKDAAETDGGARAVVGQGTVSGSSSKIQDELTEQLAQMAAQLRKNAVHFSTSLEAEKPLLEQGAALLESNFSKLTGSQTRLGQVSTKGRSNTWLVLGACLVVCLAWVWMFVIIRLT</sequence>
<dbReference type="Pfam" id="PF09753">
    <property type="entry name" value="Use1"/>
    <property type="match status" value="1"/>
</dbReference>
<dbReference type="PANTHER" id="PTHR13050">
    <property type="entry name" value="USE1-LIKE PROTEIN"/>
    <property type="match status" value="1"/>
</dbReference>
<accession>A0A0F7SGU6</accession>
<evidence type="ECO:0000256" key="10">
    <source>
        <dbReference type="SAM" id="MobiDB-lite"/>
    </source>
</evidence>
<feature type="compositionally biased region" description="Polar residues" evidence="10">
    <location>
        <begin position="178"/>
        <end position="191"/>
    </location>
</feature>
<evidence type="ECO:0000256" key="1">
    <source>
        <dbReference type="ARBA" id="ARBA00004163"/>
    </source>
</evidence>